<dbReference type="PANTHER" id="PTHR15217">
    <property type="entry name" value="WILMS' TUMOR 1-ASSOCIATING PROTEIN"/>
    <property type="match status" value="1"/>
</dbReference>
<proteinExistence type="inferred from homology"/>
<dbReference type="GO" id="GO:0016556">
    <property type="term" value="P:mRNA modification"/>
    <property type="evidence" value="ECO:0007669"/>
    <property type="project" value="InterPro"/>
</dbReference>
<dbReference type="Proteomes" id="UP000077202">
    <property type="component" value="Unassembled WGS sequence"/>
</dbReference>
<protein>
    <submittedName>
        <fullName evidence="7">Uncharacterized protein</fullName>
    </submittedName>
</protein>
<evidence type="ECO:0000313" key="7">
    <source>
        <dbReference type="EMBL" id="OAE18096.1"/>
    </source>
</evidence>
<keyword evidence="6" id="KW-0175">Coiled coil</keyword>
<dbReference type="Pfam" id="PF17098">
    <property type="entry name" value="Wtap"/>
    <property type="match status" value="1"/>
</dbReference>
<dbReference type="AlphaFoldDB" id="A0A176VE73"/>
<sequence length="459" mass="52229">MQSIADPEENLYEEHLQQVRGMPPAVASDWRCPLMSFLSIFALDPDDFDFGGDDGEDSKLTGGKRSYGELEDDDDEIYPAKKMYASSVVANDHATTTILNLRASLEERESTIAGLQKELDAANADLERWHNTFQIESVVPLGTTPEPDVVLAALQKVRTSEGALKEQLLSSKRRESAMLVKLAGREQEIVDLKSLVNDLKLMLKPPMLQTRRLLLDPAIHAEFTRMKKELEAAEKRVKELQDDLAAVQFTPHSKNGKMLMAKCRTLQEENEEIGREASEGKMHELGTKLAMQKTLNNELRRGYQELFEYVEDLNDEVERSQQTIYILQRQLQQKENQVQQKHNQLLEQRKRADLRDTSMKSREEERVQYLLETKRDGYMEEDKLTGDLKRSSKHIWLSLLDQANWWFNTGSIRFLAKAAVQSRLASKAHPSGATKSKDLILVKGGQGSTSLTKLYGAQH</sequence>
<dbReference type="GO" id="GO:0000381">
    <property type="term" value="P:regulation of alternative mRNA splicing, via spliceosome"/>
    <property type="evidence" value="ECO:0007669"/>
    <property type="project" value="InterPro"/>
</dbReference>
<evidence type="ECO:0000256" key="2">
    <source>
        <dbReference type="ARBA" id="ARBA00010313"/>
    </source>
</evidence>
<dbReference type="GO" id="GO:0008380">
    <property type="term" value="P:RNA splicing"/>
    <property type="evidence" value="ECO:0007669"/>
    <property type="project" value="UniProtKB-KW"/>
</dbReference>
<organism evidence="7 8">
    <name type="scientific">Marchantia polymorpha subsp. ruderalis</name>
    <dbReference type="NCBI Taxonomy" id="1480154"/>
    <lineage>
        <taxon>Eukaryota</taxon>
        <taxon>Viridiplantae</taxon>
        <taxon>Streptophyta</taxon>
        <taxon>Embryophyta</taxon>
        <taxon>Marchantiophyta</taxon>
        <taxon>Marchantiopsida</taxon>
        <taxon>Marchantiidae</taxon>
        <taxon>Marchantiales</taxon>
        <taxon>Marchantiaceae</taxon>
        <taxon>Marchantia</taxon>
    </lineage>
</organism>
<keyword evidence="4" id="KW-0508">mRNA splicing</keyword>
<evidence type="ECO:0000313" key="8">
    <source>
        <dbReference type="Proteomes" id="UP000077202"/>
    </source>
</evidence>
<comment type="similarity">
    <text evidence="2">Belongs to the fl(2)d family.</text>
</comment>
<keyword evidence="5" id="KW-0539">Nucleus</keyword>
<comment type="subcellular location">
    <subcellularLocation>
        <location evidence="1">Nucleus</location>
    </subcellularLocation>
</comment>
<dbReference type="PANTHER" id="PTHR15217:SF0">
    <property type="entry name" value="PRE-MRNA-SPLICING REGULATOR WTAP"/>
    <property type="match status" value="1"/>
</dbReference>
<evidence type="ECO:0000256" key="6">
    <source>
        <dbReference type="SAM" id="Coils"/>
    </source>
</evidence>
<accession>A0A176VE73</accession>
<evidence type="ECO:0000256" key="4">
    <source>
        <dbReference type="ARBA" id="ARBA00023187"/>
    </source>
</evidence>
<gene>
    <name evidence="7" type="ORF">AXG93_2899s1250</name>
</gene>
<feature type="coiled-coil region" evidence="6">
    <location>
        <begin position="98"/>
        <end position="132"/>
    </location>
</feature>
<dbReference type="InterPro" id="IPR033757">
    <property type="entry name" value="WTAP"/>
</dbReference>
<comment type="caution">
    <text evidence="7">The sequence shown here is derived from an EMBL/GenBank/DDBJ whole genome shotgun (WGS) entry which is preliminary data.</text>
</comment>
<dbReference type="EMBL" id="LVLJ01004132">
    <property type="protein sequence ID" value="OAE18096.1"/>
    <property type="molecule type" value="Genomic_DNA"/>
</dbReference>
<keyword evidence="8" id="KW-1185">Reference proteome</keyword>
<feature type="coiled-coil region" evidence="6">
    <location>
        <begin position="223"/>
        <end position="250"/>
    </location>
</feature>
<evidence type="ECO:0000256" key="3">
    <source>
        <dbReference type="ARBA" id="ARBA00022664"/>
    </source>
</evidence>
<dbReference type="GO" id="GO:0005634">
    <property type="term" value="C:nucleus"/>
    <property type="evidence" value="ECO:0007669"/>
    <property type="project" value="UniProtKB-SubCell"/>
</dbReference>
<reference evidence="7" key="1">
    <citation type="submission" date="2016-03" db="EMBL/GenBank/DDBJ databases">
        <title>Mechanisms controlling the formation of the plant cell surface in tip-growing cells are functionally conserved among land plants.</title>
        <authorList>
            <person name="Honkanen S."/>
            <person name="Jones V.A."/>
            <person name="Morieri G."/>
            <person name="Champion C."/>
            <person name="Hetherington A.J."/>
            <person name="Kelly S."/>
            <person name="Saint-Marcoux D."/>
            <person name="Proust H."/>
            <person name="Prescott H."/>
            <person name="Dolan L."/>
        </authorList>
    </citation>
    <scope>NUCLEOTIDE SEQUENCE [LARGE SCALE GENOMIC DNA]</scope>
    <source>
        <tissue evidence="7">Whole gametophyte</tissue>
    </source>
</reference>
<feature type="coiled-coil region" evidence="6">
    <location>
        <begin position="296"/>
        <end position="351"/>
    </location>
</feature>
<keyword evidence="3" id="KW-0507">mRNA processing</keyword>
<name>A0A176VE73_MARPO</name>
<evidence type="ECO:0000256" key="5">
    <source>
        <dbReference type="ARBA" id="ARBA00023242"/>
    </source>
</evidence>
<dbReference type="GO" id="GO:0006397">
    <property type="term" value="P:mRNA processing"/>
    <property type="evidence" value="ECO:0007669"/>
    <property type="project" value="UniProtKB-KW"/>
</dbReference>
<evidence type="ECO:0000256" key="1">
    <source>
        <dbReference type="ARBA" id="ARBA00004123"/>
    </source>
</evidence>